<keyword evidence="8" id="KW-0539">Nucleus</keyword>
<evidence type="ECO:0000313" key="16">
    <source>
        <dbReference type="Proteomes" id="UP000271241"/>
    </source>
</evidence>
<evidence type="ECO:0000313" key="15">
    <source>
        <dbReference type="EMBL" id="RKP09093.1"/>
    </source>
</evidence>
<evidence type="ECO:0000256" key="11">
    <source>
        <dbReference type="ARBA" id="ARBA00025652"/>
    </source>
</evidence>
<dbReference type="PANTHER" id="PTHR10242">
    <property type="entry name" value="8-OXOGUANINE DNA GLYCOSYLASE"/>
    <property type="match status" value="1"/>
</dbReference>
<dbReference type="Pfam" id="PF07934">
    <property type="entry name" value="OGG_N"/>
    <property type="match status" value="1"/>
</dbReference>
<dbReference type="Gene3D" id="1.10.340.30">
    <property type="entry name" value="Hypothetical protein, domain 2"/>
    <property type="match status" value="1"/>
</dbReference>
<dbReference type="GO" id="GO:0140078">
    <property type="term" value="F:class I DNA-(apurinic or apyrimidinic site) endonuclease activity"/>
    <property type="evidence" value="ECO:0007669"/>
    <property type="project" value="UniProtKB-EC"/>
</dbReference>
<dbReference type="GO" id="GO:0034039">
    <property type="term" value="F:8-oxo-7,8-dihydroguanine DNA N-glycosylase activity"/>
    <property type="evidence" value="ECO:0007669"/>
    <property type="project" value="TreeGrafter"/>
</dbReference>
<dbReference type="GO" id="GO:0005634">
    <property type="term" value="C:nucleus"/>
    <property type="evidence" value="ECO:0007669"/>
    <property type="project" value="UniProtKB-SubCell"/>
</dbReference>
<dbReference type="InterPro" id="IPR003265">
    <property type="entry name" value="HhH-GPD_domain"/>
</dbReference>
<dbReference type="SMART" id="SM00478">
    <property type="entry name" value="ENDO3c"/>
    <property type="match status" value="1"/>
</dbReference>
<dbReference type="CDD" id="cd00056">
    <property type="entry name" value="ENDO3c"/>
    <property type="match status" value="1"/>
</dbReference>
<keyword evidence="16" id="KW-1185">Reference proteome</keyword>
<organism evidence="15 16">
    <name type="scientific">Thamnocephalis sphaerospora</name>
    <dbReference type="NCBI Taxonomy" id="78915"/>
    <lineage>
        <taxon>Eukaryota</taxon>
        <taxon>Fungi</taxon>
        <taxon>Fungi incertae sedis</taxon>
        <taxon>Zoopagomycota</taxon>
        <taxon>Zoopagomycotina</taxon>
        <taxon>Zoopagomycetes</taxon>
        <taxon>Zoopagales</taxon>
        <taxon>Sigmoideomycetaceae</taxon>
        <taxon>Thamnocephalis</taxon>
    </lineage>
</organism>
<comment type="similarity">
    <text evidence="2">Belongs to the type-1 OGG1 family.</text>
</comment>
<evidence type="ECO:0000256" key="2">
    <source>
        <dbReference type="ARBA" id="ARBA00010679"/>
    </source>
</evidence>
<dbReference type="InterPro" id="IPR012904">
    <property type="entry name" value="OGG_N"/>
</dbReference>
<evidence type="ECO:0000256" key="9">
    <source>
        <dbReference type="ARBA" id="ARBA00023268"/>
    </source>
</evidence>
<sequence>MTVRAPSQATKVANKAAKLAKVARNAASAQVAELPTVKKRATVGGDWRPLPLPTGERLSLRLTLASGQSFRWQETDTGYWCCVLKNRLYTLRQQEDIHYRVYSPSTAPANTVKEQNAAQQTLIAHLRLDVDFTQRLHCWSAADANFARCLVESAATTEGVRVLRLDPVEALVSFICSSNNHVGRISMMVQRLCTELGDCIGHVGEQPMHAFPALAALAQPDAEAKMRAWGFGYRARFLRETARMIVEERPGGEDWLRALSQRPYREAKEELLRFPGIGPKVADCICLFGLDMSEAVPVDTHLWRVAQRDYGLGGGAKRGGQEARALTGHLYDAVGDCLRDRFGNEAGWAHSVCFTAT</sequence>
<dbReference type="InterPro" id="IPR052054">
    <property type="entry name" value="Oxidative_DNA_repair_enzyme"/>
</dbReference>
<keyword evidence="7" id="KW-0456">Lyase</keyword>
<evidence type="ECO:0000256" key="12">
    <source>
        <dbReference type="ARBA" id="ARBA00044632"/>
    </source>
</evidence>
<protein>
    <recommendedName>
        <fullName evidence="13">N-glycosylase/DNA lyase</fullName>
        <ecNumber evidence="3">4.2.99.18</ecNumber>
    </recommendedName>
</protein>
<dbReference type="Gene3D" id="3.30.310.40">
    <property type="match status" value="1"/>
</dbReference>
<evidence type="ECO:0000256" key="10">
    <source>
        <dbReference type="ARBA" id="ARBA00023295"/>
    </source>
</evidence>
<dbReference type="InterPro" id="IPR023170">
    <property type="entry name" value="HhH_base_excis_C"/>
</dbReference>
<keyword evidence="9" id="KW-0511">Multifunctional enzyme</keyword>
<evidence type="ECO:0000256" key="8">
    <source>
        <dbReference type="ARBA" id="ARBA00023242"/>
    </source>
</evidence>
<dbReference type="STRING" id="78915.A0A4P9XSI2"/>
<reference evidence="16" key="1">
    <citation type="journal article" date="2018" name="Nat. Microbiol.">
        <title>Leveraging single-cell genomics to expand the fungal tree of life.</title>
        <authorList>
            <person name="Ahrendt S.R."/>
            <person name="Quandt C.A."/>
            <person name="Ciobanu D."/>
            <person name="Clum A."/>
            <person name="Salamov A."/>
            <person name="Andreopoulos B."/>
            <person name="Cheng J.F."/>
            <person name="Woyke T."/>
            <person name="Pelin A."/>
            <person name="Henrissat B."/>
            <person name="Reynolds N.K."/>
            <person name="Benny G.L."/>
            <person name="Smith M.E."/>
            <person name="James T.Y."/>
            <person name="Grigoriev I.V."/>
        </authorList>
    </citation>
    <scope>NUCLEOTIDE SEQUENCE [LARGE SCALE GENOMIC DNA]</scope>
    <source>
        <strain evidence="16">RSA 1356</strain>
    </source>
</reference>
<dbReference type="PANTHER" id="PTHR10242:SF2">
    <property type="entry name" value="N-GLYCOSYLASE_DNA LYASE"/>
    <property type="match status" value="1"/>
</dbReference>
<comment type="function">
    <text evidence="11">DNA repair enzyme that incises DNA at 8-oxoG residues. Excises 7,8-dihydro-8-oxoguanine and 2,6-diamino-4-hydroxy-5-N-methylformamidopyrimidine (FAPY) from damaged DNA. Has a beta-lyase activity that nicks DNA 3' to the lesion.</text>
</comment>
<dbReference type="GO" id="GO:0006289">
    <property type="term" value="P:nucleotide-excision repair"/>
    <property type="evidence" value="ECO:0007669"/>
    <property type="project" value="InterPro"/>
</dbReference>
<comment type="subcellular location">
    <subcellularLocation>
        <location evidence="1">Nucleus</location>
    </subcellularLocation>
</comment>
<accession>A0A4P9XSI2</accession>
<evidence type="ECO:0000256" key="5">
    <source>
        <dbReference type="ARBA" id="ARBA00022801"/>
    </source>
</evidence>
<evidence type="ECO:0000256" key="1">
    <source>
        <dbReference type="ARBA" id="ARBA00004123"/>
    </source>
</evidence>
<dbReference type="InterPro" id="IPR011257">
    <property type="entry name" value="DNA_glycosylase"/>
</dbReference>
<evidence type="ECO:0000256" key="3">
    <source>
        <dbReference type="ARBA" id="ARBA00012720"/>
    </source>
</evidence>
<feature type="domain" description="HhH-GPD" evidence="14">
    <location>
        <begin position="176"/>
        <end position="340"/>
    </location>
</feature>
<dbReference type="FunFam" id="1.10.340.30:FF:000006">
    <property type="entry name" value="N-glycosylase/DNA lyase isoform X2"/>
    <property type="match status" value="1"/>
</dbReference>
<gene>
    <name evidence="15" type="ORF">THASP1DRAFT_14740</name>
</gene>
<dbReference type="OrthoDB" id="238681at2759"/>
<keyword evidence="6" id="KW-0234">DNA repair</keyword>
<dbReference type="GO" id="GO:0006285">
    <property type="term" value="P:base-excision repair, AP site formation"/>
    <property type="evidence" value="ECO:0007669"/>
    <property type="project" value="UniProtKB-ARBA"/>
</dbReference>
<evidence type="ECO:0000256" key="6">
    <source>
        <dbReference type="ARBA" id="ARBA00023204"/>
    </source>
</evidence>
<evidence type="ECO:0000256" key="4">
    <source>
        <dbReference type="ARBA" id="ARBA00022763"/>
    </source>
</evidence>
<dbReference type="EMBL" id="KZ992543">
    <property type="protein sequence ID" value="RKP09093.1"/>
    <property type="molecule type" value="Genomic_DNA"/>
</dbReference>
<dbReference type="Pfam" id="PF00730">
    <property type="entry name" value="HhH-GPD"/>
    <property type="match status" value="1"/>
</dbReference>
<keyword evidence="4" id="KW-0227">DNA damage</keyword>
<dbReference type="GO" id="GO:0003684">
    <property type="term" value="F:damaged DNA binding"/>
    <property type="evidence" value="ECO:0007669"/>
    <property type="project" value="InterPro"/>
</dbReference>
<evidence type="ECO:0000256" key="13">
    <source>
        <dbReference type="ARBA" id="ARBA00073127"/>
    </source>
</evidence>
<dbReference type="Proteomes" id="UP000271241">
    <property type="component" value="Unassembled WGS sequence"/>
</dbReference>
<dbReference type="EC" id="4.2.99.18" evidence="3"/>
<name>A0A4P9XSI2_9FUNG</name>
<dbReference type="Gene3D" id="1.10.1670.10">
    <property type="entry name" value="Helix-hairpin-Helix base-excision DNA repair enzymes (C-terminal)"/>
    <property type="match status" value="1"/>
</dbReference>
<dbReference type="SUPFAM" id="SSF55945">
    <property type="entry name" value="TATA-box binding protein-like"/>
    <property type="match status" value="1"/>
</dbReference>
<dbReference type="AlphaFoldDB" id="A0A4P9XSI2"/>
<comment type="catalytic activity">
    <reaction evidence="12">
        <text>2'-deoxyribonucleotide-(2'-deoxyribose 5'-phosphate)-2'-deoxyribonucleotide-DNA = a 3'-end 2'-deoxyribonucleotide-(2,3-dehydro-2,3-deoxyribose 5'-phosphate)-DNA + a 5'-end 5'-phospho-2'-deoxyribonucleoside-DNA + H(+)</text>
        <dbReference type="Rhea" id="RHEA:66592"/>
        <dbReference type="Rhea" id="RHEA-COMP:13180"/>
        <dbReference type="Rhea" id="RHEA-COMP:16897"/>
        <dbReference type="Rhea" id="RHEA-COMP:17067"/>
        <dbReference type="ChEBI" id="CHEBI:15378"/>
        <dbReference type="ChEBI" id="CHEBI:136412"/>
        <dbReference type="ChEBI" id="CHEBI:157695"/>
        <dbReference type="ChEBI" id="CHEBI:167181"/>
        <dbReference type="EC" id="4.2.99.18"/>
    </reaction>
</comment>
<evidence type="ECO:0000256" key="7">
    <source>
        <dbReference type="ARBA" id="ARBA00023239"/>
    </source>
</evidence>
<evidence type="ECO:0000259" key="14">
    <source>
        <dbReference type="SMART" id="SM00478"/>
    </source>
</evidence>
<dbReference type="SUPFAM" id="SSF48150">
    <property type="entry name" value="DNA-glycosylase"/>
    <property type="match status" value="1"/>
</dbReference>
<keyword evidence="5" id="KW-0378">Hydrolase</keyword>
<proteinExistence type="inferred from homology"/>
<keyword evidence="10" id="KW-0326">Glycosidase</keyword>